<dbReference type="PROSITE" id="PS50994">
    <property type="entry name" value="INTEGRASE"/>
    <property type="match status" value="2"/>
</dbReference>
<feature type="region of interest" description="Disordered" evidence="8">
    <location>
        <begin position="190"/>
        <end position="228"/>
    </location>
</feature>
<protein>
    <recommendedName>
        <fullName evidence="1">RNA-directed DNA polymerase</fullName>
        <ecNumber evidence="1">2.7.7.49</ecNumber>
    </recommendedName>
</protein>
<accession>A0A164KKE8</accession>
<keyword evidence="5" id="KW-0255">Endonuclease</keyword>
<dbReference type="EMBL" id="LRGB01003298">
    <property type="protein sequence ID" value="KZS03342.1"/>
    <property type="molecule type" value="Genomic_DNA"/>
</dbReference>
<keyword evidence="2" id="KW-0808">Transferase</keyword>
<dbReference type="FunFam" id="1.10.340.70:FF:000004">
    <property type="entry name" value="Retrovirus-related Pol polyprotein from transposon 297-like Protein"/>
    <property type="match status" value="1"/>
</dbReference>
<dbReference type="InterPro" id="IPR050951">
    <property type="entry name" value="Retrovirus_Pol_polyprotein"/>
</dbReference>
<evidence type="ECO:0000313" key="11">
    <source>
        <dbReference type="EMBL" id="KZS03342.1"/>
    </source>
</evidence>
<dbReference type="Proteomes" id="UP000076858">
    <property type="component" value="Unassembled WGS sequence"/>
</dbReference>
<proteinExistence type="predicted"/>
<dbReference type="Pfam" id="PF14223">
    <property type="entry name" value="Retrotran_gag_2"/>
    <property type="match status" value="1"/>
</dbReference>
<feature type="domain" description="Integrase catalytic" evidence="10">
    <location>
        <begin position="1059"/>
        <end position="1212"/>
    </location>
</feature>
<dbReference type="SUPFAM" id="SSF56672">
    <property type="entry name" value="DNA/RNA polymerases"/>
    <property type="match status" value="1"/>
</dbReference>
<dbReference type="InterPro" id="IPR001584">
    <property type="entry name" value="Integrase_cat-core"/>
</dbReference>
<dbReference type="InterPro" id="IPR036397">
    <property type="entry name" value="RNaseH_sf"/>
</dbReference>
<evidence type="ECO:0000256" key="3">
    <source>
        <dbReference type="ARBA" id="ARBA00022695"/>
    </source>
</evidence>
<dbReference type="GO" id="GO:0003676">
    <property type="term" value="F:nucleic acid binding"/>
    <property type="evidence" value="ECO:0007669"/>
    <property type="project" value="InterPro"/>
</dbReference>
<dbReference type="InterPro" id="IPR041373">
    <property type="entry name" value="RT_RNaseH"/>
</dbReference>
<evidence type="ECO:0000256" key="2">
    <source>
        <dbReference type="ARBA" id="ARBA00022679"/>
    </source>
</evidence>
<dbReference type="CDD" id="cd09272">
    <property type="entry name" value="RNase_HI_RT_Ty1"/>
    <property type="match status" value="1"/>
</dbReference>
<dbReference type="SUPFAM" id="SSF53098">
    <property type="entry name" value="Ribonuclease H-like"/>
    <property type="match status" value="2"/>
</dbReference>
<evidence type="ECO:0000256" key="5">
    <source>
        <dbReference type="ARBA" id="ARBA00022759"/>
    </source>
</evidence>
<dbReference type="InterPro" id="IPR000477">
    <property type="entry name" value="RT_dom"/>
</dbReference>
<gene>
    <name evidence="11" type="ORF">APZ42_033950</name>
</gene>
<dbReference type="CDD" id="cd01647">
    <property type="entry name" value="RT_LTR"/>
    <property type="match status" value="1"/>
</dbReference>
<dbReference type="EC" id="2.7.7.49" evidence="1"/>
<dbReference type="InterPro" id="IPR041588">
    <property type="entry name" value="Integrase_H2C2"/>
</dbReference>
<feature type="region of interest" description="Disordered" evidence="8">
    <location>
        <begin position="1895"/>
        <end position="1922"/>
    </location>
</feature>
<dbReference type="GO" id="GO:0015074">
    <property type="term" value="P:DNA integration"/>
    <property type="evidence" value="ECO:0007669"/>
    <property type="project" value="InterPro"/>
</dbReference>
<feature type="region of interest" description="Disordered" evidence="8">
    <location>
        <begin position="1479"/>
        <end position="1530"/>
    </location>
</feature>
<name>A0A164KKE8_9CRUS</name>
<dbReference type="PANTHER" id="PTHR37984">
    <property type="entry name" value="PROTEIN CBG26694"/>
    <property type="match status" value="1"/>
</dbReference>
<dbReference type="Gene3D" id="3.30.420.10">
    <property type="entry name" value="Ribonuclease H-like superfamily/Ribonuclease H"/>
    <property type="match status" value="2"/>
</dbReference>
<dbReference type="Gene3D" id="3.10.10.10">
    <property type="entry name" value="HIV Type 1 Reverse Transcriptase, subunit A, domain 1"/>
    <property type="match status" value="1"/>
</dbReference>
<keyword evidence="4" id="KW-0540">Nuclease</keyword>
<dbReference type="SMART" id="SM00343">
    <property type="entry name" value="ZnF_C2HC"/>
    <property type="match status" value="3"/>
</dbReference>
<feature type="compositionally biased region" description="Polar residues" evidence="8">
    <location>
        <begin position="190"/>
        <end position="209"/>
    </location>
</feature>
<reference evidence="11 12" key="1">
    <citation type="submission" date="2016-03" db="EMBL/GenBank/DDBJ databases">
        <title>EvidentialGene: Evidence-directed Construction of Genes on Genomes.</title>
        <authorList>
            <person name="Gilbert D.G."/>
            <person name="Choi J.-H."/>
            <person name="Mockaitis K."/>
            <person name="Colbourne J."/>
            <person name="Pfrender M."/>
        </authorList>
    </citation>
    <scope>NUCLEOTIDE SEQUENCE [LARGE SCALE GENOMIC DNA]</scope>
    <source>
        <strain evidence="11 12">Xinb3</strain>
        <tissue evidence="11">Complete organism</tissue>
    </source>
</reference>
<dbReference type="GO" id="GO:0003964">
    <property type="term" value="F:RNA-directed DNA polymerase activity"/>
    <property type="evidence" value="ECO:0007669"/>
    <property type="project" value="UniProtKB-KW"/>
</dbReference>
<feature type="compositionally biased region" description="Basic and acidic residues" evidence="8">
    <location>
        <begin position="1895"/>
        <end position="1908"/>
    </location>
</feature>
<dbReference type="Pfam" id="PF07727">
    <property type="entry name" value="RVT_2"/>
    <property type="match status" value="1"/>
</dbReference>
<dbReference type="InterPro" id="IPR043502">
    <property type="entry name" value="DNA/RNA_pol_sf"/>
</dbReference>
<dbReference type="InterPro" id="IPR013103">
    <property type="entry name" value="RVT_2"/>
</dbReference>
<dbReference type="InterPro" id="IPR001878">
    <property type="entry name" value="Znf_CCHC"/>
</dbReference>
<evidence type="ECO:0000259" key="10">
    <source>
        <dbReference type="PROSITE" id="PS50994"/>
    </source>
</evidence>
<keyword evidence="7" id="KW-0695">RNA-directed DNA polymerase</keyword>
<keyword evidence="6" id="KW-0378">Hydrolase</keyword>
<evidence type="ECO:0000259" key="9">
    <source>
        <dbReference type="PROSITE" id="PS50878"/>
    </source>
</evidence>
<dbReference type="PROSITE" id="PS50878">
    <property type="entry name" value="RT_POL"/>
    <property type="match status" value="1"/>
</dbReference>
<feature type="region of interest" description="Disordered" evidence="8">
    <location>
        <begin position="1811"/>
        <end position="1870"/>
    </location>
</feature>
<evidence type="ECO:0000256" key="1">
    <source>
        <dbReference type="ARBA" id="ARBA00012493"/>
    </source>
</evidence>
<evidence type="ECO:0000256" key="8">
    <source>
        <dbReference type="SAM" id="MobiDB-lite"/>
    </source>
</evidence>
<dbReference type="GO" id="GO:0008270">
    <property type="term" value="F:zinc ion binding"/>
    <property type="evidence" value="ECO:0007669"/>
    <property type="project" value="InterPro"/>
</dbReference>
<feature type="domain" description="Integrase catalytic" evidence="10">
    <location>
        <begin position="2072"/>
        <end position="2249"/>
    </location>
</feature>
<dbReference type="Gene3D" id="3.30.70.270">
    <property type="match status" value="2"/>
</dbReference>
<dbReference type="InterPro" id="IPR012337">
    <property type="entry name" value="RNaseH-like_sf"/>
</dbReference>
<feature type="compositionally biased region" description="Low complexity" evidence="8">
    <location>
        <begin position="1324"/>
        <end position="1338"/>
    </location>
</feature>
<dbReference type="CDD" id="cd09274">
    <property type="entry name" value="RNase_HI_RT_Ty3"/>
    <property type="match status" value="1"/>
</dbReference>
<dbReference type="Pfam" id="PF17917">
    <property type="entry name" value="RT_RNaseH"/>
    <property type="match status" value="1"/>
</dbReference>
<evidence type="ECO:0000256" key="7">
    <source>
        <dbReference type="ARBA" id="ARBA00022918"/>
    </source>
</evidence>
<evidence type="ECO:0000256" key="4">
    <source>
        <dbReference type="ARBA" id="ARBA00022722"/>
    </source>
</evidence>
<dbReference type="GO" id="GO:0004519">
    <property type="term" value="F:endonuclease activity"/>
    <property type="evidence" value="ECO:0007669"/>
    <property type="project" value="UniProtKB-KW"/>
</dbReference>
<feature type="compositionally biased region" description="Polar residues" evidence="8">
    <location>
        <begin position="1818"/>
        <end position="1828"/>
    </location>
</feature>
<evidence type="ECO:0000256" key="6">
    <source>
        <dbReference type="ARBA" id="ARBA00022801"/>
    </source>
</evidence>
<dbReference type="InterPro" id="IPR043128">
    <property type="entry name" value="Rev_trsase/Diguanyl_cyclase"/>
</dbReference>
<feature type="compositionally biased region" description="Basic and acidic residues" evidence="8">
    <location>
        <begin position="1855"/>
        <end position="1870"/>
    </location>
</feature>
<dbReference type="GO" id="GO:0042575">
    <property type="term" value="C:DNA polymerase complex"/>
    <property type="evidence" value="ECO:0007669"/>
    <property type="project" value="UniProtKB-ARBA"/>
</dbReference>
<organism evidence="11 12">
    <name type="scientific">Daphnia magna</name>
    <dbReference type="NCBI Taxonomy" id="35525"/>
    <lineage>
        <taxon>Eukaryota</taxon>
        <taxon>Metazoa</taxon>
        <taxon>Ecdysozoa</taxon>
        <taxon>Arthropoda</taxon>
        <taxon>Crustacea</taxon>
        <taxon>Branchiopoda</taxon>
        <taxon>Diplostraca</taxon>
        <taxon>Cladocera</taxon>
        <taxon>Anomopoda</taxon>
        <taxon>Daphniidae</taxon>
        <taxon>Daphnia</taxon>
    </lineage>
</organism>
<dbReference type="Gene3D" id="1.10.340.70">
    <property type="match status" value="1"/>
</dbReference>
<dbReference type="Pfam" id="PF17921">
    <property type="entry name" value="Integrase_H2C2"/>
    <property type="match status" value="1"/>
</dbReference>
<comment type="caution">
    <text evidence="11">The sequence shown here is derived from an EMBL/GenBank/DDBJ whole genome shotgun (WGS) entry which is preliminary data.</text>
</comment>
<dbReference type="Pfam" id="PF13976">
    <property type="entry name" value="gag_pre-integrs"/>
    <property type="match status" value="1"/>
</dbReference>
<sequence length="2658" mass="295950">MPPKPFKPYGTPPHLDLEEFKDNFEIWHQQWKIFLALSTINTALPQGERPEYIANILLSCLSKATLKAVLTMGLSATDLVDADVIIKKLEERCNAGRNCHVWRQQFASRVQRDSELVDNWLGDLRDIARKCEFEKDCCAACQNTRLLGQIVFGVSDDDVRRKLLELGAKLTLDKAINIIRTAEATRLQSSNMKQGTTAPVNQIKSTTGKRLNDKQAPSPKGQYRGKPSGRWHPPGCHPYGCWNCGSASRHAKEECPAFGKECNSCHKSGHFQSVCTQGNSSPKPETAGSILIQSILQNDMVQLSVTPACSVEESFIQMLPDTGASIDAIPACLYRCQFKDIPLSSHGPKAITATGAPIVSLGQFPASFVWAASSGGPVVTSVHVLQDLQQPVISKATQKKLGMLPAQYPHACVLAAITTSPSDVPKLPDIQSTLRELMKEVPSIFDGVCRPMRGAPCHFQLKDDAVPSSIRGSRPISVPLMPKVKRELDSLENQQVIAKVSEPTAWVHPIVIVPKADNEIRICGDFTSLNRCIIRPVFEAPTPFQAVRTIPPGMKFFTVIDALKGYHQVELDDESSLMTTISTPFGRYKYLRLPFGVSLAGDDYGRRLADVFDDFPNCRRVVEDVLVFSATWDEHVSLVRRLFHLAAKHQIAINVKKIVFAQPSVLFGGYVVSESGFLPNPDLLKAIREFPKPTCVSEMRAFHGLCQQVGNFSDDLASLLRPLAPLLRKDFVWEWTQQHETDFQAARAALSSWSVSKLAFYNPAHPTSLHVDASRLRGLGFILRQQQTNGSWNVVQAGSRFLSDAESRYAMIELECLAAAWAMRKCRQFLEGLPSFNLFTDHRPLIPILNDYFLDKLDNPRILRLRLSMQRYSFVASWVPGRNNVMADALSRSPVDQPSPTDEIAEGPHSASEHVHLMGVMEGSSSSNPDILLSSVSAASAVDPVLISLRHTILQGFPNDKCNLPLDLRPFWQVRSQLYIDGDLILVGPRVVIPVSLRQEVLRRLLQMHQGATKIRQRARQSVYWPSIDNDIVMAVRSCPTCSELLPSNPSEPLLPHEPASRPFEFIFADLGTFRGRDFLIVADQFSGWPQVYPFPDTNTSTRRIIDALRSFFTCGAGAPVKLWSDGGPQFKSDEYLTFLREWDISHGRSSPHHPKSNGYAEAAVKSMKKLIAGSWTSGSFDLDKFGKGLLLFRNAPIAGGASPSQVVFNRPTRDLIPAHRRSFAPEWQKAAGILEKRALRAKELRTIHYNRTTRPLPALHVGDNVVIQHHRSKRWTTPGVIVEVGAFRDYLVKTPAGRLFRRNRRFLRLHSPTAVPHSPSPAPNSVHPPVSSSSPTTAAPPVPASPADTSPAGPRRSTRLAAKKPFGCPIIWCIYLYACFSKCSDLIIDHTVEMFLIVDLLTASVPYVAIVPDFWVKEGRCSYPKKRGDVAAMKREKPKENWLVYDCIVRKQFDSFQAAKDKENRACEQNELTTASEAENAGGIIGGKGCQKKTPTRRYSPTADLDDSGESSDRMYGPTQDILPSISIPSGLQQRNTNLVVSKEHQSNVPLPRHFEFSSNELPTAGPHSFSNATESQENFDLPYIVQSSKEQRAFWKMANQNFSLHVVKHIKKFDGTGFTTHKHNMQMLLRLKGLNDIIEGRTPKPEPQFEPPPANEAEIPLPCITLNAEDINDWELWDCYTMFLIFNTCDEGRQLALLNWKTSQEMWICLETQYLQRAADNMHLLHLEFMNKRPVAGQDIIIHVTALESMAVQLNDLGVLIPEHKVITTILCHLPMRFRLLNHAWQNLRDNERTLEALRARVVSEQRNLDTEDATLRTNVPTNPGTLQPPPVTSQGDTNAALFGNRGFNSRGRFRDGRSNADRGNSNREDAVCTYCNKQFHYRLECKQRIANENRKPFDNKRRQDDDGNQGGPSGPPQTRNDLALISTCYHVSSDIGALFLDSGCTRHMSGDPSYFKDLCPYHRTAGLSTVLEVSSFTLKVNWCQPYFSSRIGESLYKINAAVLSTESTCLAVSTSAATLNIWHERLAHANRRTVQRMASGSGTTCLLVNPGGSNLHDSCHGCELGKFHKLEFPNSTTIYNTTGECIVSDIVGSFQVESVGGARYYILFKDLYSSYKTVYFIKLKSEAGDCFSLYNQKIFTDTRNRISIFRCNGAGEFVSGAQRARYAELGITLQYCAAYKPEQNSNAERDHRHTVEGARSALYSHSIPLKMWAEFVNHATYVQNRTLPVQGAYVGESEEKKASKIYVEATGRAHVTRHVKVYESEPYQPPPTALEPTQVIAPTSVSHSPSTPTHEATPKKKLLPVTLPIRKSLRGYSQIKGLDYLESFAPVVRLDSFRAIIAIVAGRDVEIIQLDVKTAFLNASTVSAKQTESAFMATIIAFLNAKFKITAIPAELFVGIVIIRDRPNKKIYLSIPQFIDKMLTKFHSTSALPVSQPVLKGSPRLSKSSSPSDQAGIDVMTAYPFRELMGSIMYAASTVRLELAFIANQLSQFCQNSGLDHWNAAKRVLRYLVVTRNHGICFNGNASHWSTLNGYADADLGGDPDTKRSTSGYVFCLSGGAITWSSRRPPIVAQIYCCHTINLAYNPLAHKGSKHIELRHHYIRELVEAKIARIKHVESKNQLADVLTKAVDGETFADCMCGLGIGAIPTVRSSP</sequence>
<dbReference type="Pfam" id="PF00078">
    <property type="entry name" value="RVT_1"/>
    <property type="match status" value="1"/>
</dbReference>
<dbReference type="PANTHER" id="PTHR37984:SF9">
    <property type="entry name" value="INTEGRASE CATALYTIC DOMAIN-CONTAINING PROTEIN"/>
    <property type="match status" value="1"/>
</dbReference>
<feature type="domain" description="Reverse transcriptase" evidence="9">
    <location>
        <begin position="494"/>
        <end position="672"/>
    </location>
</feature>
<keyword evidence="3" id="KW-0548">Nucleotidyltransferase</keyword>
<dbReference type="OrthoDB" id="6342757at2759"/>
<dbReference type="InterPro" id="IPR025724">
    <property type="entry name" value="GAG-pre-integrase_dom"/>
</dbReference>
<dbReference type="GO" id="GO:0016787">
    <property type="term" value="F:hydrolase activity"/>
    <property type="evidence" value="ECO:0007669"/>
    <property type="project" value="UniProtKB-KW"/>
</dbReference>
<dbReference type="STRING" id="35525.A0A164KKE8"/>
<evidence type="ECO:0000313" key="12">
    <source>
        <dbReference type="Proteomes" id="UP000076858"/>
    </source>
</evidence>
<feature type="region of interest" description="Disordered" evidence="8">
    <location>
        <begin position="1312"/>
        <end position="1359"/>
    </location>
</feature>
<keyword evidence="12" id="KW-1185">Reference proteome</keyword>